<feature type="compositionally biased region" description="Polar residues" evidence="1">
    <location>
        <begin position="170"/>
        <end position="184"/>
    </location>
</feature>
<feature type="compositionally biased region" description="Pro residues" evidence="1">
    <location>
        <begin position="231"/>
        <end position="241"/>
    </location>
</feature>
<feature type="compositionally biased region" description="Basic and acidic residues" evidence="1">
    <location>
        <begin position="287"/>
        <end position="300"/>
    </location>
</feature>
<evidence type="ECO:0000256" key="1">
    <source>
        <dbReference type="SAM" id="MobiDB-lite"/>
    </source>
</evidence>
<dbReference type="AlphaFoldDB" id="A0A2G5B6X3"/>
<feature type="region of interest" description="Disordered" evidence="1">
    <location>
        <begin position="55"/>
        <end position="94"/>
    </location>
</feature>
<keyword evidence="4" id="KW-1185">Reference proteome</keyword>
<feature type="compositionally biased region" description="Polar residues" evidence="1">
    <location>
        <begin position="132"/>
        <end position="160"/>
    </location>
</feature>
<proteinExistence type="predicted"/>
<evidence type="ECO:0000313" key="3">
    <source>
        <dbReference type="EMBL" id="PIA14758.1"/>
    </source>
</evidence>
<feature type="region of interest" description="Disordered" evidence="1">
    <location>
        <begin position="200"/>
        <end position="318"/>
    </location>
</feature>
<gene>
    <name evidence="3" type="ORF">COEREDRAFT_10025</name>
</gene>
<evidence type="ECO:0000256" key="2">
    <source>
        <dbReference type="SAM" id="Phobius"/>
    </source>
</evidence>
<dbReference type="OrthoDB" id="5567622at2759"/>
<keyword evidence="2" id="KW-1133">Transmembrane helix</keyword>
<dbReference type="EMBL" id="KZ303513">
    <property type="protein sequence ID" value="PIA14758.1"/>
    <property type="molecule type" value="Genomic_DNA"/>
</dbReference>
<keyword evidence="2" id="KW-0472">Membrane</keyword>
<reference evidence="3 4" key="1">
    <citation type="journal article" date="2015" name="Genome Biol. Evol.">
        <title>Phylogenomic analyses indicate that early fungi evolved digesting cell walls of algal ancestors of land plants.</title>
        <authorList>
            <person name="Chang Y."/>
            <person name="Wang S."/>
            <person name="Sekimoto S."/>
            <person name="Aerts A.L."/>
            <person name="Choi C."/>
            <person name="Clum A."/>
            <person name="LaButti K.M."/>
            <person name="Lindquist E.A."/>
            <person name="Yee Ngan C."/>
            <person name="Ohm R.A."/>
            <person name="Salamov A.A."/>
            <person name="Grigoriev I.V."/>
            <person name="Spatafora J.W."/>
            <person name="Berbee M.L."/>
        </authorList>
    </citation>
    <scope>NUCLEOTIDE SEQUENCE [LARGE SCALE GENOMIC DNA]</scope>
    <source>
        <strain evidence="3 4">NRRL 1564</strain>
    </source>
</reference>
<feature type="transmembrane region" description="Helical" evidence="2">
    <location>
        <begin position="99"/>
        <end position="122"/>
    </location>
</feature>
<keyword evidence="2" id="KW-0812">Transmembrane</keyword>
<protein>
    <submittedName>
        <fullName evidence="3">Uncharacterized protein</fullName>
    </submittedName>
</protein>
<accession>A0A2G5B6X3</accession>
<dbReference type="Proteomes" id="UP000242474">
    <property type="component" value="Unassembled WGS sequence"/>
</dbReference>
<evidence type="ECO:0000313" key="4">
    <source>
        <dbReference type="Proteomes" id="UP000242474"/>
    </source>
</evidence>
<feature type="compositionally biased region" description="Low complexity" evidence="1">
    <location>
        <begin position="270"/>
        <end position="286"/>
    </location>
</feature>
<organism evidence="3 4">
    <name type="scientific">Coemansia reversa (strain ATCC 12441 / NRRL 1564)</name>
    <dbReference type="NCBI Taxonomy" id="763665"/>
    <lineage>
        <taxon>Eukaryota</taxon>
        <taxon>Fungi</taxon>
        <taxon>Fungi incertae sedis</taxon>
        <taxon>Zoopagomycota</taxon>
        <taxon>Kickxellomycotina</taxon>
        <taxon>Kickxellomycetes</taxon>
        <taxon>Kickxellales</taxon>
        <taxon>Kickxellaceae</taxon>
        <taxon>Coemansia</taxon>
    </lineage>
</organism>
<sequence length="318" mass="34474">MSATPTPTPDASGNDVFLGGDQPGTDNVVSVVAVLCGTDACMSNTWNNVRFVDQTTSTDNTDLGPLYRPDSTNDDSFSDKKAADMENTENQEDNEHTNIIPIAIAVPLAAAVLAVVGFVLYWRKRKKRNPSSHHPGSSYGQLESGGTTPTSLVTADSSQRFPVARHSSLGRRSNQNYRSSGLSSRLSNVDEVGEMQQVHIPQQVSHLPPPLPSDSTRMPPMRSNTHRRRSPPPPPPPPPPSAMLQRHRGNTFSDIPPDDLPPYIDPIEEAMAATSGTSSPASATVPSHEHEESLHDDHRQSPPPYHTLSVPSRAHIRN</sequence>
<name>A0A2G5B6X3_COERN</name>
<feature type="region of interest" description="Disordered" evidence="1">
    <location>
        <begin position="126"/>
        <end position="184"/>
    </location>
</feature>